<keyword evidence="2" id="KW-1185">Reference proteome</keyword>
<dbReference type="EMBL" id="BMAT01008489">
    <property type="protein sequence ID" value="GFR86327.1"/>
    <property type="molecule type" value="Genomic_DNA"/>
</dbReference>
<proteinExistence type="predicted"/>
<gene>
    <name evidence="1" type="ORF">ElyMa_004196300</name>
</gene>
<sequence length="83" mass="9438">MRNTGFNRLKAHLYKADKIGHTDLCLCGEAAKKVEHVLQDCQNHIILRQAVWSSPTDLQTKLWVTIEGLEKTNTFIHHTGVTI</sequence>
<evidence type="ECO:0008006" key="3">
    <source>
        <dbReference type="Google" id="ProtNLM"/>
    </source>
</evidence>
<evidence type="ECO:0000313" key="1">
    <source>
        <dbReference type="EMBL" id="GFR86327.1"/>
    </source>
</evidence>
<dbReference type="AlphaFoldDB" id="A0AAV4GLL0"/>
<dbReference type="Proteomes" id="UP000762676">
    <property type="component" value="Unassembled WGS sequence"/>
</dbReference>
<reference evidence="1 2" key="1">
    <citation type="journal article" date="2021" name="Elife">
        <title>Chloroplast acquisition without the gene transfer in kleptoplastic sea slugs, Plakobranchus ocellatus.</title>
        <authorList>
            <person name="Maeda T."/>
            <person name="Takahashi S."/>
            <person name="Yoshida T."/>
            <person name="Shimamura S."/>
            <person name="Takaki Y."/>
            <person name="Nagai Y."/>
            <person name="Toyoda A."/>
            <person name="Suzuki Y."/>
            <person name="Arimoto A."/>
            <person name="Ishii H."/>
            <person name="Satoh N."/>
            <person name="Nishiyama T."/>
            <person name="Hasebe M."/>
            <person name="Maruyama T."/>
            <person name="Minagawa J."/>
            <person name="Obokata J."/>
            <person name="Shigenobu S."/>
        </authorList>
    </citation>
    <scope>NUCLEOTIDE SEQUENCE [LARGE SCALE GENOMIC DNA]</scope>
</reference>
<name>A0AAV4GLL0_9GAST</name>
<comment type="caution">
    <text evidence="1">The sequence shown here is derived from an EMBL/GenBank/DDBJ whole genome shotgun (WGS) entry which is preliminary data.</text>
</comment>
<protein>
    <recommendedName>
        <fullName evidence="3">Reverse transcriptase zinc-binding domain-containing protein</fullName>
    </recommendedName>
</protein>
<organism evidence="1 2">
    <name type="scientific">Elysia marginata</name>
    <dbReference type="NCBI Taxonomy" id="1093978"/>
    <lineage>
        <taxon>Eukaryota</taxon>
        <taxon>Metazoa</taxon>
        <taxon>Spiralia</taxon>
        <taxon>Lophotrochozoa</taxon>
        <taxon>Mollusca</taxon>
        <taxon>Gastropoda</taxon>
        <taxon>Heterobranchia</taxon>
        <taxon>Euthyneura</taxon>
        <taxon>Panpulmonata</taxon>
        <taxon>Sacoglossa</taxon>
        <taxon>Placobranchoidea</taxon>
        <taxon>Plakobranchidae</taxon>
        <taxon>Elysia</taxon>
    </lineage>
</organism>
<accession>A0AAV4GLL0</accession>
<evidence type="ECO:0000313" key="2">
    <source>
        <dbReference type="Proteomes" id="UP000762676"/>
    </source>
</evidence>